<dbReference type="Gene3D" id="3.30.420.40">
    <property type="match status" value="1"/>
</dbReference>
<feature type="domain" description="RTG2 C-terminal" evidence="2">
    <location>
        <begin position="403"/>
        <end position="583"/>
    </location>
</feature>
<sequence>MSLDDNLLYQETSDSHHIDEAYTALLTEDENMNDGNDSDEASVVGRALTAIVDIGSNGIRFSISSKAPHHARIMPCVFKDRLGISLFDVQLPDGTRSSARKPIPDTAVHEIIQAMKRFRWICEDFGVPPSGVKVVATEAVREAPNSQQFRDSIFDATGWKVALLSREEEGRTAAYGVASSFHDISGLFMDMGGGGVQLSWIRAKDGAVKISDRPVSLPYGAAALTRRMKYDGAPVTALYGEIKAAFAAALEQLHMPPVLLDEAQTNGGFRMFVCGGGFRGLGHLLLACEPEYPIQTIINGYSTTCESVERMASFLMLKRSVPDIAKGYKYGRQSFGCFSGASASSSTIFRVSQRREQQLPAVGLMLCAALESLPRIKTFHFSEGGVREGVLYSMIPDEIKLEDPLLTATRPYAPLLAQKYWELLRTGLPSAPAIVPNEVSLRVAPALCNIAFVHCSYPKELQPTAALHVATTGIIAGSHGLSHKIRALIGMAGCERWGGDIPASEQNFYSRLEKLVMEADPENGESLIYWTKYCGKMMHVICGIHPGGNIRPGSLLFRLQAIGSVNDAHDSENGSVLAASPPSDPAKIKYALYVILPGDDIKYSYSVRSRILNLQKKIKKLNKRYHCPGKVKVFVKYGPE</sequence>
<name>A0A7D9CWC0_DEKBR</name>
<gene>
    <name evidence="4" type="primary">RTG2</name>
    <name evidence="4" type="ORF">DEBR0S2_03862G</name>
    <name evidence="3" type="ORF">HII12_003756</name>
</gene>
<dbReference type="GO" id="GO:0006357">
    <property type="term" value="P:regulation of transcription by RNA polymerase II"/>
    <property type="evidence" value="ECO:0007669"/>
    <property type="project" value="TreeGrafter"/>
</dbReference>
<accession>A0A7D9CWC0</accession>
<dbReference type="InterPro" id="IPR057512">
    <property type="entry name" value="RTG2_C"/>
</dbReference>
<dbReference type="AlphaFoldDB" id="A0A7D9CWC0"/>
<evidence type="ECO:0000313" key="4">
    <source>
        <dbReference type="EMBL" id="VUG17311.1"/>
    </source>
</evidence>
<evidence type="ECO:0000313" key="6">
    <source>
        <dbReference type="Proteomes" id="UP000568158"/>
    </source>
</evidence>
<evidence type="ECO:0000313" key="5">
    <source>
        <dbReference type="Proteomes" id="UP000478008"/>
    </source>
</evidence>
<dbReference type="EMBL" id="CABFWN010000002">
    <property type="protein sequence ID" value="VUG17311.1"/>
    <property type="molecule type" value="Genomic_DNA"/>
</dbReference>
<dbReference type="EMBL" id="JABCYN010000031">
    <property type="protein sequence ID" value="KAF6009180.1"/>
    <property type="molecule type" value="Genomic_DNA"/>
</dbReference>
<reference evidence="3 6" key="2">
    <citation type="journal article" date="2020" name="Appl. Microbiol. Biotechnol.">
        <title>Targeted gene deletion in Brettanomyces bruxellensis with an expression-free CRISPR-Cas9 system.</title>
        <authorList>
            <person name="Varela C."/>
            <person name="Bartel C."/>
            <person name="Onetto C."/>
            <person name="Borneman A."/>
        </authorList>
    </citation>
    <scope>NUCLEOTIDE SEQUENCE [LARGE SCALE GENOMIC DNA]</scope>
    <source>
        <strain evidence="3 6">AWRI1613</strain>
    </source>
</reference>
<feature type="domain" description="Ppx/GppA phosphatase N-terminal" evidence="1">
    <location>
        <begin position="63"/>
        <end position="397"/>
    </location>
</feature>
<dbReference type="PANTHER" id="PTHR30005:SF0">
    <property type="entry name" value="RETROGRADE REGULATION PROTEIN 2"/>
    <property type="match status" value="1"/>
</dbReference>
<protein>
    <submittedName>
        <fullName evidence="4">DEBR0S2_03862g1_1</fullName>
    </submittedName>
</protein>
<dbReference type="Pfam" id="PF23566">
    <property type="entry name" value="RTG2_C"/>
    <property type="match status" value="1"/>
</dbReference>
<evidence type="ECO:0000259" key="2">
    <source>
        <dbReference type="Pfam" id="PF23566"/>
    </source>
</evidence>
<dbReference type="PANTHER" id="PTHR30005">
    <property type="entry name" value="EXOPOLYPHOSPHATASE"/>
    <property type="match status" value="1"/>
</dbReference>
<dbReference type="Pfam" id="PF02541">
    <property type="entry name" value="Ppx-GppA"/>
    <property type="match status" value="1"/>
</dbReference>
<organism evidence="4 5">
    <name type="scientific">Dekkera bruxellensis</name>
    <name type="common">Brettanomyces custersii</name>
    <dbReference type="NCBI Taxonomy" id="5007"/>
    <lineage>
        <taxon>Eukaryota</taxon>
        <taxon>Fungi</taxon>
        <taxon>Dikarya</taxon>
        <taxon>Ascomycota</taxon>
        <taxon>Saccharomycotina</taxon>
        <taxon>Pichiomycetes</taxon>
        <taxon>Pichiales</taxon>
        <taxon>Pichiaceae</taxon>
        <taxon>Brettanomyces</taxon>
    </lineage>
</organism>
<dbReference type="Proteomes" id="UP000478008">
    <property type="component" value="Unassembled WGS sequence"/>
</dbReference>
<keyword evidence="5" id="KW-1185">Reference proteome</keyword>
<dbReference type="Gene3D" id="3.30.420.150">
    <property type="entry name" value="Exopolyphosphatase. Domain 2"/>
    <property type="match status" value="1"/>
</dbReference>
<proteinExistence type="predicted"/>
<evidence type="ECO:0000313" key="3">
    <source>
        <dbReference type="EMBL" id="KAF6009180.1"/>
    </source>
</evidence>
<evidence type="ECO:0000259" key="1">
    <source>
        <dbReference type="Pfam" id="PF02541"/>
    </source>
</evidence>
<dbReference type="InterPro" id="IPR003695">
    <property type="entry name" value="Ppx_GppA_N"/>
</dbReference>
<reference evidence="4 5" key="1">
    <citation type="submission" date="2019-07" db="EMBL/GenBank/DDBJ databases">
        <authorList>
            <person name="Friedrich A."/>
            <person name="Schacherer J."/>
        </authorList>
    </citation>
    <scope>NUCLEOTIDE SEQUENCE [LARGE SCALE GENOMIC DNA]</scope>
</reference>
<dbReference type="InterPro" id="IPR043129">
    <property type="entry name" value="ATPase_NBD"/>
</dbReference>
<dbReference type="InterPro" id="IPR050273">
    <property type="entry name" value="GppA/Ppx_hydrolase"/>
</dbReference>
<dbReference type="SUPFAM" id="SSF53067">
    <property type="entry name" value="Actin-like ATPase domain"/>
    <property type="match status" value="2"/>
</dbReference>
<dbReference type="FunFam" id="3.30.420.40:FF:000191">
    <property type="entry name" value="Retrograde regulation protein 2"/>
    <property type="match status" value="1"/>
</dbReference>
<dbReference type="Proteomes" id="UP000568158">
    <property type="component" value="Unassembled WGS sequence"/>
</dbReference>